<comment type="caution">
    <text evidence="3">The sequence shown here is derived from an EMBL/GenBank/DDBJ whole genome shotgun (WGS) entry which is preliminary data.</text>
</comment>
<accession>A0A1S8NDS3</accession>
<reference evidence="3 4" key="1">
    <citation type="submission" date="2016-05" db="EMBL/GenBank/DDBJ databases">
        <title>Microbial solvent formation.</title>
        <authorList>
            <person name="Poehlein A."/>
            <person name="Montoya Solano J.D."/>
            <person name="Flitsch S."/>
            <person name="Krabben P."/>
            <person name="Duerre P."/>
            <person name="Daniel R."/>
        </authorList>
    </citation>
    <scope>NUCLEOTIDE SEQUENCE [LARGE SCALE GENOMIC DNA]</scope>
    <source>
        <strain evidence="3 4">L1-8</strain>
    </source>
</reference>
<evidence type="ECO:0000256" key="2">
    <source>
        <dbReference type="SAM" id="SignalP"/>
    </source>
</evidence>
<keyword evidence="2" id="KW-0732">Signal</keyword>
<dbReference type="Proteomes" id="UP000191154">
    <property type="component" value="Unassembled WGS sequence"/>
</dbReference>
<feature type="chain" id="PRO_5012481587" description="DUF4179 domain-containing protein" evidence="2">
    <location>
        <begin position="33"/>
        <end position="441"/>
    </location>
</feature>
<protein>
    <recommendedName>
        <fullName evidence="5">DUF4179 domain-containing protein</fullName>
    </recommendedName>
</protein>
<dbReference type="Gene3D" id="2.60.40.1630">
    <property type="entry name" value="bacillus anthracis domain"/>
    <property type="match status" value="1"/>
</dbReference>
<dbReference type="STRING" id="169679.CSACC_19740"/>
<feature type="region of interest" description="Disordered" evidence="1">
    <location>
        <begin position="221"/>
        <end position="240"/>
    </location>
</feature>
<evidence type="ECO:0008006" key="5">
    <source>
        <dbReference type="Google" id="ProtNLM"/>
    </source>
</evidence>
<feature type="compositionally biased region" description="Basic and acidic residues" evidence="1">
    <location>
        <begin position="228"/>
        <end position="238"/>
    </location>
</feature>
<evidence type="ECO:0000313" key="4">
    <source>
        <dbReference type="Proteomes" id="UP000191154"/>
    </source>
</evidence>
<evidence type="ECO:0000256" key="1">
    <source>
        <dbReference type="SAM" id="MobiDB-lite"/>
    </source>
</evidence>
<sequence length="441" mass="49769">MIVKKINGKLGLTLGIVAFALITGAMTSPAFADSSDSNVNIATAQTVNATTQAEVGYTDDAISMKNKEYFVNINKSEIQNGIKVTVEKAIGTKKDLKVILKVESDKPFDKVSHSNSIFELTYGNDDNGFSGTSSNETYVDDKTMIVTLERYNHDGEYSAKGTMRADVVLSKYKVNIGIEMPVDFTESFNNIMNKDICVKISRLDYTFNKLESDELGTRISYTAPRNNDGYRNKDDYKSGKSSWNSQVILKVGDKMYKTHSIGEYSEDHSAKTGNYESESATYDIVKNEKNVSLIPVICNMTNGEIDEIYDQRHKNDKDNANKDNINNVSYEKEFDFSDGTKGEIYNIERSDNIIKVYCKGESEKESLLMASNMRIHYQMSQENNDMLYYNNSNVSFYKDPKESLGYIVEFDNVQKGKSVDADISRIIKQADKYDLEDEVQI</sequence>
<evidence type="ECO:0000313" key="3">
    <source>
        <dbReference type="EMBL" id="OOM14580.1"/>
    </source>
</evidence>
<dbReference type="RefSeq" id="WP_077864827.1">
    <property type="nucleotide sequence ID" value="NZ_LZYZ01000002.1"/>
</dbReference>
<dbReference type="EMBL" id="LZYZ01000002">
    <property type="protein sequence ID" value="OOM14580.1"/>
    <property type="molecule type" value="Genomic_DNA"/>
</dbReference>
<gene>
    <name evidence="3" type="ORF">CLOSAC_14600</name>
</gene>
<dbReference type="AlphaFoldDB" id="A0A1S8NDS3"/>
<organism evidence="3 4">
    <name type="scientific">Clostridium saccharobutylicum</name>
    <dbReference type="NCBI Taxonomy" id="169679"/>
    <lineage>
        <taxon>Bacteria</taxon>
        <taxon>Bacillati</taxon>
        <taxon>Bacillota</taxon>
        <taxon>Clostridia</taxon>
        <taxon>Eubacteriales</taxon>
        <taxon>Clostridiaceae</taxon>
        <taxon>Clostridium</taxon>
    </lineage>
</organism>
<feature type="signal peptide" evidence="2">
    <location>
        <begin position="1"/>
        <end position="32"/>
    </location>
</feature>
<name>A0A1S8NDS3_CLOSA</name>
<proteinExistence type="predicted"/>